<accession>A0A844HUI7</accession>
<evidence type="ECO:0000313" key="3">
    <source>
        <dbReference type="EMBL" id="MTI98589.1"/>
    </source>
</evidence>
<dbReference type="InterPro" id="IPR013424">
    <property type="entry name" value="Ice-binding_C"/>
</dbReference>
<comment type="caution">
    <text evidence="3">The sequence shown here is derived from an EMBL/GenBank/DDBJ whole genome shotgun (WGS) entry which is preliminary data.</text>
</comment>
<dbReference type="Proteomes" id="UP000431462">
    <property type="component" value="Unassembled WGS sequence"/>
</dbReference>
<name>A0A844HUI7_9GAMM</name>
<evidence type="ECO:0000259" key="2">
    <source>
        <dbReference type="Pfam" id="PF07589"/>
    </source>
</evidence>
<gene>
    <name evidence="3" type="ORF">FH752_08210</name>
</gene>
<sequence>MKRVIATKLAGIALTSVFSVSAANAALINVTVSGPGKAAAEAAEAQFMSYLKESTTETFEGFTAANGAGDQTGSINTSVGSFTQLIAGGNGNEACNDNGFSCTAGLAVLNSATSPFGGRFPMPEGVDNKNWLDSMDSQEMMFSIAGMYKAVGFYMTDPNDVGGLMDIVLEDNTTATYDMNNIFTGAESNGAAYYLGFISDVSIKSLVFRSNDDNDGFGIDNVTVGKVPEPGTLALMGLGLVGVGLMRRRAR</sequence>
<reference evidence="3 4" key="1">
    <citation type="submission" date="2019-06" db="EMBL/GenBank/DDBJ databases">
        <title>Enrichment of Autotrophic Halophilic Microorganisms from Red Sea Brine Pool Using Microbial Electrosynthesis System.</title>
        <authorList>
            <person name="Alqahtani M.F."/>
            <person name="Bajracharya S."/>
            <person name="Katuri K.P."/>
            <person name="Ali M."/>
            <person name="Saikaly P.E."/>
        </authorList>
    </citation>
    <scope>NUCLEOTIDE SEQUENCE [LARGE SCALE GENOMIC DNA]</scope>
    <source>
        <strain evidence="3">MES15</strain>
    </source>
</reference>
<keyword evidence="1" id="KW-0732">Signal</keyword>
<evidence type="ECO:0000313" key="4">
    <source>
        <dbReference type="Proteomes" id="UP000431462"/>
    </source>
</evidence>
<proteinExistence type="predicted"/>
<feature type="chain" id="PRO_5032904103" evidence="1">
    <location>
        <begin position="26"/>
        <end position="251"/>
    </location>
</feature>
<protein>
    <submittedName>
        <fullName evidence="3">PEP-CTERM sorting domain-containing protein</fullName>
    </submittedName>
</protein>
<feature type="signal peptide" evidence="1">
    <location>
        <begin position="1"/>
        <end position="25"/>
    </location>
</feature>
<dbReference type="Pfam" id="PF07589">
    <property type="entry name" value="PEP-CTERM"/>
    <property type="match status" value="1"/>
</dbReference>
<dbReference type="EMBL" id="VENC01000008">
    <property type="protein sequence ID" value="MTI98589.1"/>
    <property type="molecule type" value="Genomic_DNA"/>
</dbReference>
<organism evidence="3 4">
    <name type="scientific">Marinobacter adhaerens</name>
    <dbReference type="NCBI Taxonomy" id="1033846"/>
    <lineage>
        <taxon>Bacteria</taxon>
        <taxon>Pseudomonadati</taxon>
        <taxon>Pseudomonadota</taxon>
        <taxon>Gammaproteobacteria</taxon>
        <taxon>Pseudomonadales</taxon>
        <taxon>Marinobacteraceae</taxon>
        <taxon>Marinobacter</taxon>
    </lineage>
</organism>
<evidence type="ECO:0000256" key="1">
    <source>
        <dbReference type="SAM" id="SignalP"/>
    </source>
</evidence>
<dbReference type="AlphaFoldDB" id="A0A844HUI7"/>
<dbReference type="NCBIfam" id="TIGR02595">
    <property type="entry name" value="PEP_CTERM"/>
    <property type="match status" value="1"/>
</dbReference>
<feature type="domain" description="Ice-binding protein C-terminal" evidence="2">
    <location>
        <begin position="227"/>
        <end position="248"/>
    </location>
</feature>